<dbReference type="GO" id="GO:0005549">
    <property type="term" value="F:odorant binding"/>
    <property type="evidence" value="ECO:0007669"/>
    <property type="project" value="InterPro"/>
</dbReference>
<name>A0A151WL73_9HYME</name>
<reference evidence="11 12" key="1">
    <citation type="submission" date="2015-09" db="EMBL/GenBank/DDBJ databases">
        <title>Trachymyrmex zeteki WGS genome.</title>
        <authorList>
            <person name="Nygaard S."/>
            <person name="Hu H."/>
            <person name="Boomsma J."/>
            <person name="Zhang G."/>
        </authorList>
    </citation>
    <scope>NUCLEOTIDE SEQUENCE [LARGE SCALE GENOMIC DNA]</scope>
    <source>
        <strain evidence="11">Tzet28-1</strain>
        <tissue evidence="11">Whole body</tissue>
    </source>
</reference>
<proteinExistence type="inferred from homology"/>
<dbReference type="GO" id="GO:0007165">
    <property type="term" value="P:signal transduction"/>
    <property type="evidence" value="ECO:0007669"/>
    <property type="project" value="UniProtKB-KW"/>
</dbReference>
<evidence type="ECO:0000256" key="1">
    <source>
        <dbReference type="ARBA" id="ARBA00004651"/>
    </source>
</evidence>
<keyword evidence="7 10" id="KW-0472">Membrane</keyword>
<evidence type="ECO:0000256" key="8">
    <source>
        <dbReference type="ARBA" id="ARBA00023170"/>
    </source>
</evidence>
<dbReference type="AlphaFoldDB" id="A0A151WL73"/>
<dbReference type="InterPro" id="IPR004117">
    <property type="entry name" value="7tm6_olfct_rcpt"/>
</dbReference>
<evidence type="ECO:0000256" key="6">
    <source>
        <dbReference type="ARBA" id="ARBA00022989"/>
    </source>
</evidence>
<gene>
    <name evidence="11" type="ORF">ALC60_12320</name>
</gene>
<comment type="subcellular location">
    <subcellularLocation>
        <location evidence="1 10">Cell membrane</location>
        <topology evidence="1 10">Multi-pass membrane protein</topology>
    </subcellularLocation>
</comment>
<evidence type="ECO:0000256" key="4">
    <source>
        <dbReference type="ARBA" id="ARBA00022692"/>
    </source>
</evidence>
<dbReference type="GO" id="GO:0005886">
    <property type="term" value="C:plasma membrane"/>
    <property type="evidence" value="ECO:0007669"/>
    <property type="project" value="UniProtKB-SubCell"/>
</dbReference>
<dbReference type="Proteomes" id="UP000075809">
    <property type="component" value="Unassembled WGS sequence"/>
</dbReference>
<evidence type="ECO:0000256" key="10">
    <source>
        <dbReference type="RuleBase" id="RU351113"/>
    </source>
</evidence>
<comment type="similarity">
    <text evidence="10">Belongs to the insect chemoreceptor superfamily. Heteromeric odorant receptor channel (TC 1.A.69) family.</text>
</comment>
<keyword evidence="4 10" id="KW-0812">Transmembrane</keyword>
<feature type="transmembrane region" description="Helical" evidence="10">
    <location>
        <begin position="73"/>
        <end position="94"/>
    </location>
</feature>
<evidence type="ECO:0000256" key="5">
    <source>
        <dbReference type="ARBA" id="ARBA00022725"/>
    </source>
</evidence>
<evidence type="ECO:0000256" key="9">
    <source>
        <dbReference type="ARBA" id="ARBA00023224"/>
    </source>
</evidence>
<keyword evidence="6 10" id="KW-1133">Transmembrane helix</keyword>
<protein>
    <recommendedName>
        <fullName evidence="10">Odorant receptor</fullName>
    </recommendedName>
</protein>
<feature type="transmembrane region" description="Helical" evidence="10">
    <location>
        <begin position="12"/>
        <end position="32"/>
    </location>
</feature>
<evidence type="ECO:0000256" key="2">
    <source>
        <dbReference type="ARBA" id="ARBA00022475"/>
    </source>
</evidence>
<keyword evidence="8 10" id="KW-0675">Receptor</keyword>
<dbReference type="Pfam" id="PF02949">
    <property type="entry name" value="7tm_6"/>
    <property type="match status" value="1"/>
</dbReference>
<keyword evidence="2" id="KW-1003">Cell membrane</keyword>
<keyword evidence="5 10" id="KW-0552">Olfaction</keyword>
<feature type="transmembrane region" description="Helical" evidence="10">
    <location>
        <begin position="148"/>
        <end position="168"/>
    </location>
</feature>
<keyword evidence="9 10" id="KW-0807">Transducer</keyword>
<evidence type="ECO:0000313" key="12">
    <source>
        <dbReference type="Proteomes" id="UP000075809"/>
    </source>
</evidence>
<dbReference type="PANTHER" id="PTHR21137:SF35">
    <property type="entry name" value="ODORANT RECEPTOR 19A-RELATED"/>
    <property type="match status" value="1"/>
</dbReference>
<dbReference type="PANTHER" id="PTHR21137">
    <property type="entry name" value="ODORANT RECEPTOR"/>
    <property type="match status" value="1"/>
</dbReference>
<keyword evidence="12" id="KW-1185">Reference proteome</keyword>
<keyword evidence="3 10" id="KW-0716">Sensory transduction</keyword>
<sequence length="404" mass="46946">MEKYACNARLFTIILMVYCYFGLIFCGIFQYLPMILDVILPLNDSRPCQLFVVTEYFINQEKYFYVILIHETLAYSVGTAILCSTSATIMACILHTCALFKIARFAELLTSSFAVLFFIIIVIGVSSLSFNLFQCFQLITLMNDIREIIITIIIIFCHLSYMFILNYAGQELINHGLHFFKASYNGLWYTAPLHTQKLLLFIMQRGIINTVFICGKIYVASLEGFAMLKHLLVQIQNDWNSLKDKLEIDIIKKYANNIRIFTMSVMAFCYIFIFFFGILQHLPLILDIILPLNETRPCQLLLITEYFVNQDKYIYVIMLHEFLVSYIGLTTTWGTGTTIMIYITHVCALLKIASYRIENAIERNILAIPSPKREYLLHQRIVHAVIIHQRAIESVFLYLCYKTF</sequence>
<accession>A0A151WL73</accession>
<evidence type="ECO:0000256" key="3">
    <source>
        <dbReference type="ARBA" id="ARBA00022606"/>
    </source>
</evidence>
<evidence type="ECO:0000313" key="11">
    <source>
        <dbReference type="EMBL" id="KYQ48639.1"/>
    </source>
</evidence>
<comment type="caution">
    <text evidence="10">Lacks conserved residue(s) required for the propagation of feature annotation.</text>
</comment>
<feature type="transmembrane region" description="Helical" evidence="10">
    <location>
        <begin position="106"/>
        <end position="128"/>
    </location>
</feature>
<organism evidence="11 12">
    <name type="scientific">Mycetomoellerius zeteki</name>
    <dbReference type="NCBI Taxonomy" id="64791"/>
    <lineage>
        <taxon>Eukaryota</taxon>
        <taxon>Metazoa</taxon>
        <taxon>Ecdysozoa</taxon>
        <taxon>Arthropoda</taxon>
        <taxon>Hexapoda</taxon>
        <taxon>Insecta</taxon>
        <taxon>Pterygota</taxon>
        <taxon>Neoptera</taxon>
        <taxon>Endopterygota</taxon>
        <taxon>Hymenoptera</taxon>
        <taxon>Apocrita</taxon>
        <taxon>Aculeata</taxon>
        <taxon>Formicoidea</taxon>
        <taxon>Formicidae</taxon>
        <taxon>Myrmicinae</taxon>
        <taxon>Mycetomoellerius</taxon>
    </lineage>
</organism>
<feature type="transmembrane region" description="Helical" evidence="10">
    <location>
        <begin position="260"/>
        <end position="282"/>
    </location>
</feature>
<dbReference type="GO" id="GO:0004984">
    <property type="term" value="F:olfactory receptor activity"/>
    <property type="evidence" value="ECO:0007669"/>
    <property type="project" value="InterPro"/>
</dbReference>
<dbReference type="EMBL" id="KQ982969">
    <property type="protein sequence ID" value="KYQ48639.1"/>
    <property type="molecule type" value="Genomic_DNA"/>
</dbReference>
<feature type="transmembrane region" description="Helical" evidence="10">
    <location>
        <begin position="323"/>
        <end position="350"/>
    </location>
</feature>
<evidence type="ECO:0000256" key="7">
    <source>
        <dbReference type="ARBA" id="ARBA00023136"/>
    </source>
</evidence>